<protein>
    <submittedName>
        <fullName evidence="1">Uncharacterized protein</fullName>
    </submittedName>
</protein>
<evidence type="ECO:0000313" key="1">
    <source>
        <dbReference type="EMBL" id="VWC43400.1"/>
    </source>
</evidence>
<accession>A0A6P2S1B2</accession>
<keyword evidence="2" id="KW-1185">Reference proteome</keyword>
<dbReference type="AlphaFoldDB" id="A0A6P2S1B2"/>
<sequence length="127" mass="12681">MFVAAPVTVACATADTPLGCDASPEYTTLMSFTPTGSALVVKLAVPFVITALPRTVLPLKNVTSPPSPPLTFACSVTGSPSADEPLVVTVSHGAVCDAKDTSAASASCETSMGLANCVTDSTCDSPS</sequence>
<dbReference type="Proteomes" id="UP000494330">
    <property type="component" value="Unassembled WGS sequence"/>
</dbReference>
<name>A0A6P2S1B2_9BURK</name>
<evidence type="ECO:0000313" key="2">
    <source>
        <dbReference type="Proteomes" id="UP000494330"/>
    </source>
</evidence>
<dbReference type="EMBL" id="CABVQD010000046">
    <property type="protein sequence ID" value="VWC43400.1"/>
    <property type="molecule type" value="Genomic_DNA"/>
</dbReference>
<proteinExistence type="predicted"/>
<reference evidence="1 2" key="1">
    <citation type="submission" date="2019-09" db="EMBL/GenBank/DDBJ databases">
        <authorList>
            <person name="Depoorter E."/>
        </authorList>
    </citation>
    <scope>NUCLEOTIDE SEQUENCE [LARGE SCALE GENOMIC DNA]</scope>
    <source>
        <strain evidence="1">LMG 30113</strain>
    </source>
</reference>
<organism evidence="1 2">
    <name type="scientific">Burkholderia paludis</name>
    <dbReference type="NCBI Taxonomy" id="1506587"/>
    <lineage>
        <taxon>Bacteria</taxon>
        <taxon>Pseudomonadati</taxon>
        <taxon>Pseudomonadota</taxon>
        <taxon>Betaproteobacteria</taxon>
        <taxon>Burkholderiales</taxon>
        <taxon>Burkholderiaceae</taxon>
        <taxon>Burkholderia</taxon>
        <taxon>Burkholderia cepacia complex</taxon>
    </lineage>
</organism>
<gene>
    <name evidence="1" type="ORF">BPA30113_07098</name>
</gene>